<dbReference type="GO" id="GO:0051131">
    <property type="term" value="P:chaperone-mediated protein complex assembly"/>
    <property type="evidence" value="ECO:0007669"/>
    <property type="project" value="TreeGrafter"/>
</dbReference>
<keyword evidence="2" id="KW-0143">Chaperone</keyword>
<dbReference type="PANTHER" id="PTHR21431:SF0">
    <property type="entry name" value="PREFOLDIN SUBUNIT 6"/>
    <property type="match status" value="1"/>
</dbReference>
<name>G0QKF4_ICHMU</name>
<dbReference type="GO" id="GO:0006457">
    <property type="term" value="P:protein folding"/>
    <property type="evidence" value="ECO:0007669"/>
    <property type="project" value="InterPro"/>
</dbReference>
<dbReference type="GO" id="GO:0051082">
    <property type="term" value="F:unfolded protein binding"/>
    <property type="evidence" value="ECO:0007669"/>
    <property type="project" value="InterPro"/>
</dbReference>
<feature type="coiled-coil region" evidence="3">
    <location>
        <begin position="69"/>
        <end position="117"/>
    </location>
</feature>
<dbReference type="OrthoDB" id="248120at2759"/>
<dbReference type="SUPFAM" id="SSF46579">
    <property type="entry name" value="Prefoldin"/>
    <property type="match status" value="1"/>
</dbReference>
<accession>G0QKF4</accession>
<dbReference type="GeneID" id="14910486"/>
<evidence type="ECO:0000256" key="1">
    <source>
        <dbReference type="ARBA" id="ARBA00008045"/>
    </source>
</evidence>
<comment type="similarity">
    <text evidence="1">Belongs to the prefoldin subunit beta family.</text>
</comment>
<dbReference type="GO" id="GO:0016272">
    <property type="term" value="C:prefoldin complex"/>
    <property type="evidence" value="ECO:0007669"/>
    <property type="project" value="InterPro"/>
</dbReference>
<dbReference type="InterPro" id="IPR009053">
    <property type="entry name" value="Prefoldin"/>
</dbReference>
<dbReference type="OMA" id="VQTEFAQ"/>
<protein>
    <submittedName>
        <fullName evidence="4">Prefoldin subunit 6, putative</fullName>
    </submittedName>
</protein>
<dbReference type="Pfam" id="PF01920">
    <property type="entry name" value="Prefoldin_2"/>
    <property type="match status" value="1"/>
</dbReference>
<evidence type="ECO:0000313" key="5">
    <source>
        <dbReference type="Proteomes" id="UP000008983"/>
    </source>
</evidence>
<evidence type="ECO:0000256" key="2">
    <source>
        <dbReference type="ARBA" id="ARBA00023186"/>
    </source>
</evidence>
<dbReference type="CDD" id="cd23161">
    <property type="entry name" value="Prefoldin_6"/>
    <property type="match status" value="1"/>
</dbReference>
<dbReference type="GO" id="GO:0005737">
    <property type="term" value="C:cytoplasm"/>
    <property type="evidence" value="ECO:0007669"/>
    <property type="project" value="TreeGrafter"/>
</dbReference>
<dbReference type="AlphaFoldDB" id="G0QKF4"/>
<evidence type="ECO:0000313" key="4">
    <source>
        <dbReference type="EMBL" id="EGR34295.1"/>
    </source>
</evidence>
<dbReference type="FunCoup" id="G0QKF4">
    <property type="interactions" value="205"/>
</dbReference>
<sequence length="141" mass="16519">MSGEVAKLQSQLEIEVKEMQNLQKDLQKLNEGRQRLLEQQNESDLVKKEVDLLEEGANIFKLIGPVLVKQTLQESKQTIEKRLEFIRKEAIKVELLLKDNEQKQHDKKSKIVKLQENYYKTAMGPQYEQALSQQQQKQQAQ</sequence>
<gene>
    <name evidence="4" type="ORF">IMG5_017230</name>
</gene>
<keyword evidence="5" id="KW-1185">Reference proteome</keyword>
<dbReference type="FunFam" id="1.10.287.370:FF:000003">
    <property type="entry name" value="Prefoldin subunit 6"/>
    <property type="match status" value="1"/>
</dbReference>
<reference evidence="4 5" key="1">
    <citation type="submission" date="2011-07" db="EMBL/GenBank/DDBJ databases">
        <authorList>
            <person name="Coyne R."/>
            <person name="Brami D."/>
            <person name="Johnson J."/>
            <person name="Hostetler J."/>
            <person name="Hannick L."/>
            <person name="Clark T."/>
            <person name="Cassidy-Hanley D."/>
            <person name="Inman J."/>
        </authorList>
    </citation>
    <scope>NUCLEOTIDE SEQUENCE [LARGE SCALE GENOMIC DNA]</scope>
    <source>
        <strain evidence="4 5">G5</strain>
    </source>
</reference>
<dbReference type="InParanoid" id="G0QKF4"/>
<organism evidence="4 5">
    <name type="scientific">Ichthyophthirius multifiliis</name>
    <name type="common">White spot disease agent</name>
    <name type="synonym">Ich</name>
    <dbReference type="NCBI Taxonomy" id="5932"/>
    <lineage>
        <taxon>Eukaryota</taxon>
        <taxon>Sar</taxon>
        <taxon>Alveolata</taxon>
        <taxon>Ciliophora</taxon>
        <taxon>Intramacronucleata</taxon>
        <taxon>Oligohymenophorea</taxon>
        <taxon>Hymenostomatida</taxon>
        <taxon>Ophryoglenina</taxon>
        <taxon>Ichthyophthirius</taxon>
    </lineage>
</organism>
<proteinExistence type="inferred from homology"/>
<dbReference type="RefSeq" id="XP_004039599.1">
    <property type="nucleotide sequence ID" value="XM_004039551.1"/>
</dbReference>
<evidence type="ECO:0000256" key="3">
    <source>
        <dbReference type="SAM" id="Coils"/>
    </source>
</evidence>
<dbReference type="PANTHER" id="PTHR21431">
    <property type="entry name" value="PREFOLDIN SUBUNIT 6"/>
    <property type="match status" value="1"/>
</dbReference>
<dbReference type="Gene3D" id="1.10.287.370">
    <property type="match status" value="1"/>
</dbReference>
<dbReference type="eggNOG" id="KOG3478">
    <property type="taxonomic scope" value="Eukaryota"/>
</dbReference>
<dbReference type="EMBL" id="GL983159">
    <property type="protein sequence ID" value="EGR34295.1"/>
    <property type="molecule type" value="Genomic_DNA"/>
</dbReference>
<dbReference type="GO" id="GO:0051087">
    <property type="term" value="F:protein-folding chaperone binding"/>
    <property type="evidence" value="ECO:0007669"/>
    <property type="project" value="TreeGrafter"/>
</dbReference>
<dbReference type="Proteomes" id="UP000008983">
    <property type="component" value="Unassembled WGS sequence"/>
</dbReference>
<feature type="coiled-coil region" evidence="3">
    <location>
        <begin position="5"/>
        <end position="39"/>
    </location>
</feature>
<dbReference type="STRING" id="857967.G0QKF4"/>
<keyword evidence="3" id="KW-0175">Coiled coil</keyword>
<dbReference type="InterPro" id="IPR002777">
    <property type="entry name" value="PFD_beta-like"/>
</dbReference>